<evidence type="ECO:0000256" key="3">
    <source>
        <dbReference type="ARBA" id="ARBA00011738"/>
    </source>
</evidence>
<reference evidence="12 13" key="1">
    <citation type="submission" date="2016-10" db="EMBL/GenBank/DDBJ databases">
        <authorList>
            <person name="de Groot N.N."/>
        </authorList>
    </citation>
    <scope>NUCLEOTIDE SEQUENCE [LARGE SCALE GENOMIC DNA]</scope>
    <source>
        <strain evidence="12 13">DSM 15269</strain>
    </source>
</reference>
<dbReference type="InterPro" id="IPR025286">
    <property type="entry name" value="MOFRL_assoc_dom"/>
</dbReference>
<dbReference type="PANTHER" id="PTHR12227">
    <property type="entry name" value="GLYCERATE KINASE"/>
    <property type="match status" value="1"/>
</dbReference>
<dbReference type="STRING" id="206665.SAMN04488516_1069"/>
<keyword evidence="7" id="KW-0067">ATP-binding</keyword>
<sequence>MPNQKKIKKHLLEIFHTGLEAVKPTTIIPSSINFNYPLLKIEQQTFDLSLFKHIVVLGAGKASALMAQSLENILEGFITKGLISTKYGHSCNLKKIEIIEAGHPVPDQNSLLAGQKILKLINQYRSKHTLFIFLLSGGASSLMVLPQKNISLKEKQLITSLLLESGANINEINAIRKHLSAIKGGHLAKAIYPSTLVSLIISDVIGDKLDVIGSGPTTADSSTWQDCAFILDKYSLWDKLSSSLKSYFQEALKGHLSETPKSTDKCFQKVKNIILASNLKALLKAAHKAKQLGYKTIILTSSLQGEAKEAGKFLASIAKETLKSNHPLAPPCCLLCGGETTVHLTQKHGKGGRNQELALAFALEIQNLDHLYLLSAGTDGTDGPTDAAGAIVDGTTIPYASQKNIDGKKFLELHDSYNFFKAINTLLITGPTFTNVMDMQIIISTKED</sequence>
<dbReference type="Pfam" id="PF05161">
    <property type="entry name" value="MOFRL"/>
    <property type="match status" value="1"/>
</dbReference>
<evidence type="ECO:0000256" key="6">
    <source>
        <dbReference type="ARBA" id="ARBA00022777"/>
    </source>
</evidence>
<dbReference type="FunFam" id="3.40.50.10180:FF:000001">
    <property type="entry name" value="Glycerate kinase"/>
    <property type="match status" value="1"/>
</dbReference>
<comment type="similarity">
    <text evidence="2">Belongs to the glycerate kinase type-1 family.</text>
</comment>
<dbReference type="Gene3D" id="3.40.50.10180">
    <property type="entry name" value="Glycerate kinase, MOFRL-like N-terminal domain"/>
    <property type="match status" value="1"/>
</dbReference>
<dbReference type="PANTHER" id="PTHR12227:SF0">
    <property type="entry name" value="GLYCERATE KINASE"/>
    <property type="match status" value="1"/>
</dbReference>
<dbReference type="EMBL" id="FNIN01000006">
    <property type="protein sequence ID" value="SDN73716.1"/>
    <property type="molecule type" value="Genomic_DNA"/>
</dbReference>
<feature type="domain" description="MOFRL-associated" evidence="11">
    <location>
        <begin position="11"/>
        <end position="248"/>
    </location>
</feature>
<evidence type="ECO:0000256" key="4">
    <source>
        <dbReference type="ARBA" id="ARBA00022679"/>
    </source>
</evidence>
<evidence type="ECO:0000256" key="1">
    <source>
        <dbReference type="ARBA" id="ARBA00001946"/>
    </source>
</evidence>
<evidence type="ECO:0000256" key="9">
    <source>
        <dbReference type="ARBA" id="ARBA00066758"/>
    </source>
</evidence>
<dbReference type="GO" id="GO:0005524">
    <property type="term" value="F:ATP binding"/>
    <property type="evidence" value="ECO:0007669"/>
    <property type="project" value="UniProtKB-KW"/>
</dbReference>
<evidence type="ECO:0000313" key="12">
    <source>
        <dbReference type="EMBL" id="SDN73716.1"/>
    </source>
</evidence>
<organism evidence="12 13">
    <name type="scientific">Desulfonauticus submarinus</name>
    <dbReference type="NCBI Taxonomy" id="206665"/>
    <lineage>
        <taxon>Bacteria</taxon>
        <taxon>Pseudomonadati</taxon>
        <taxon>Thermodesulfobacteriota</taxon>
        <taxon>Desulfovibrionia</taxon>
        <taxon>Desulfovibrionales</taxon>
        <taxon>Desulfonauticaceae</taxon>
        <taxon>Desulfonauticus</taxon>
    </lineage>
</organism>
<dbReference type="GO" id="GO:0005737">
    <property type="term" value="C:cytoplasm"/>
    <property type="evidence" value="ECO:0007669"/>
    <property type="project" value="TreeGrafter"/>
</dbReference>
<keyword evidence="6 12" id="KW-0418">Kinase</keyword>
<dbReference type="AlphaFoldDB" id="A0A1H0DUJ4"/>
<evidence type="ECO:0000259" key="10">
    <source>
        <dbReference type="Pfam" id="PF05161"/>
    </source>
</evidence>
<keyword evidence="13" id="KW-1185">Reference proteome</keyword>
<dbReference type="Pfam" id="PF13660">
    <property type="entry name" value="DUF4147"/>
    <property type="match status" value="1"/>
</dbReference>
<protein>
    <recommendedName>
        <fullName evidence="9">glycerate 2-kinase</fullName>
        <ecNumber evidence="9">2.7.1.165</ecNumber>
    </recommendedName>
</protein>
<evidence type="ECO:0000259" key="11">
    <source>
        <dbReference type="Pfam" id="PF13660"/>
    </source>
</evidence>
<name>A0A1H0DUJ4_9BACT</name>
<comment type="cofactor">
    <cofactor evidence="1">
        <name>Mg(2+)</name>
        <dbReference type="ChEBI" id="CHEBI:18420"/>
    </cofactor>
</comment>
<dbReference type="GO" id="GO:0008887">
    <property type="term" value="F:glycerate kinase activity"/>
    <property type="evidence" value="ECO:0007669"/>
    <property type="project" value="InterPro"/>
</dbReference>
<accession>A0A1H0DUJ4</accession>
<feature type="domain" description="MOFRL" evidence="10">
    <location>
        <begin position="332"/>
        <end position="438"/>
    </location>
</feature>
<dbReference type="InterPro" id="IPR038614">
    <property type="entry name" value="GK_N_sf"/>
</dbReference>
<dbReference type="EC" id="2.7.1.165" evidence="9"/>
<dbReference type="RefSeq" id="WP_092065219.1">
    <property type="nucleotide sequence ID" value="NZ_FNIN01000006.1"/>
</dbReference>
<evidence type="ECO:0000256" key="2">
    <source>
        <dbReference type="ARBA" id="ARBA00006284"/>
    </source>
</evidence>
<keyword evidence="4" id="KW-0808">Transferase</keyword>
<proteinExistence type="inferred from homology"/>
<dbReference type="OrthoDB" id="9766552at2"/>
<dbReference type="SUPFAM" id="SSF82544">
    <property type="entry name" value="GckA/TtuD-like"/>
    <property type="match status" value="1"/>
</dbReference>
<comment type="subunit">
    <text evidence="3">Homodimer.</text>
</comment>
<evidence type="ECO:0000256" key="5">
    <source>
        <dbReference type="ARBA" id="ARBA00022741"/>
    </source>
</evidence>
<gene>
    <name evidence="12" type="ORF">SAMN04488516_1069</name>
</gene>
<dbReference type="InterPro" id="IPR039760">
    <property type="entry name" value="MOFRL_protein"/>
</dbReference>
<evidence type="ECO:0000256" key="7">
    <source>
        <dbReference type="ARBA" id="ARBA00022840"/>
    </source>
</evidence>
<dbReference type="Proteomes" id="UP000199602">
    <property type="component" value="Unassembled WGS sequence"/>
</dbReference>
<dbReference type="InterPro" id="IPR037035">
    <property type="entry name" value="GK-like_C_sf"/>
</dbReference>
<keyword evidence="5" id="KW-0547">Nucleotide-binding</keyword>
<evidence type="ECO:0000313" key="13">
    <source>
        <dbReference type="Proteomes" id="UP000199602"/>
    </source>
</evidence>
<dbReference type="FunFam" id="3.40.1480.10:FF:000003">
    <property type="entry name" value="D-glycerate 2-kinase"/>
    <property type="match status" value="1"/>
</dbReference>
<evidence type="ECO:0000256" key="8">
    <source>
        <dbReference type="ARBA" id="ARBA00051351"/>
    </source>
</evidence>
<comment type="catalytic activity">
    <reaction evidence="8">
        <text>(R)-glycerate + ATP = (2R)-2-phosphoglycerate + ADP + H(+)</text>
        <dbReference type="Rhea" id="RHEA:27377"/>
        <dbReference type="ChEBI" id="CHEBI:15378"/>
        <dbReference type="ChEBI" id="CHEBI:16659"/>
        <dbReference type="ChEBI" id="CHEBI:30616"/>
        <dbReference type="ChEBI" id="CHEBI:58289"/>
        <dbReference type="ChEBI" id="CHEBI:456216"/>
        <dbReference type="EC" id="2.7.1.165"/>
    </reaction>
</comment>
<dbReference type="InterPro" id="IPR007835">
    <property type="entry name" value="MOFRL"/>
</dbReference>
<dbReference type="Gene3D" id="3.40.1480.10">
    <property type="entry name" value="MOFRL domain"/>
    <property type="match status" value="1"/>
</dbReference>
<dbReference type="GO" id="GO:0043798">
    <property type="term" value="F:glycerate 2-kinase activity"/>
    <property type="evidence" value="ECO:0007669"/>
    <property type="project" value="UniProtKB-EC"/>
</dbReference>